<dbReference type="Proteomes" id="UP001199355">
    <property type="component" value="Unassembled WGS sequence"/>
</dbReference>
<evidence type="ECO:0000313" key="3">
    <source>
        <dbReference type="Proteomes" id="UP001199355"/>
    </source>
</evidence>
<dbReference type="SUPFAM" id="SSF54593">
    <property type="entry name" value="Glyoxalase/Bleomycin resistance protein/Dihydroxybiphenyl dioxygenase"/>
    <property type="match status" value="1"/>
</dbReference>
<name>A0AAE3AV86_9FIRM</name>
<dbReference type="CDD" id="cd06587">
    <property type="entry name" value="VOC"/>
    <property type="match status" value="1"/>
</dbReference>
<comment type="caution">
    <text evidence="2">The sequence shown here is derived from an EMBL/GenBank/DDBJ whole genome shotgun (WGS) entry which is preliminary data.</text>
</comment>
<dbReference type="EMBL" id="JAJEQF010000003">
    <property type="protein sequence ID" value="MCC2166554.1"/>
    <property type="molecule type" value="Genomic_DNA"/>
</dbReference>
<dbReference type="InterPro" id="IPR037523">
    <property type="entry name" value="VOC_core"/>
</dbReference>
<evidence type="ECO:0000259" key="1">
    <source>
        <dbReference type="PROSITE" id="PS51819"/>
    </source>
</evidence>
<protein>
    <submittedName>
        <fullName evidence="2">VOC family protein</fullName>
    </submittedName>
</protein>
<dbReference type="Gene3D" id="3.10.180.10">
    <property type="entry name" value="2,3-Dihydroxybiphenyl 1,2-Dioxygenase, domain 1"/>
    <property type="match status" value="1"/>
</dbReference>
<dbReference type="AlphaFoldDB" id="A0AAE3AV86"/>
<dbReference type="InterPro" id="IPR029068">
    <property type="entry name" value="Glyas_Bleomycin-R_OHBP_Dase"/>
</dbReference>
<proteinExistence type="predicted"/>
<reference evidence="2 3" key="1">
    <citation type="submission" date="2021-10" db="EMBL/GenBank/DDBJ databases">
        <title>Anaerobic single-cell dispensing facilitates the cultivation of human gut bacteria.</title>
        <authorList>
            <person name="Afrizal A."/>
        </authorList>
    </citation>
    <scope>NUCLEOTIDE SEQUENCE [LARGE SCALE GENOMIC DNA]</scope>
    <source>
        <strain evidence="2 3">CLA-AA-H244</strain>
    </source>
</reference>
<sequence length="129" mass="14176">MITGVHHVCMKCRSEELEKVQKFYGELLGLPLVRSWGEPKVEGLMYGAGTSLIEIFPNAEEDLPQGAIRHFALATDDVDSIVEAARKAGYAVTMEPGDIEIMSKPSLPARIAFIIGPVGEEIELFCEKQ</sequence>
<accession>A0AAE3AV86</accession>
<dbReference type="RefSeq" id="WP_308727644.1">
    <property type="nucleotide sequence ID" value="NZ_JAJEQF010000003.1"/>
</dbReference>
<dbReference type="PROSITE" id="PS51819">
    <property type="entry name" value="VOC"/>
    <property type="match status" value="1"/>
</dbReference>
<evidence type="ECO:0000313" key="2">
    <source>
        <dbReference type="EMBL" id="MCC2166554.1"/>
    </source>
</evidence>
<gene>
    <name evidence="2" type="ORF">LKD45_02370</name>
</gene>
<dbReference type="Pfam" id="PF00903">
    <property type="entry name" value="Glyoxalase"/>
    <property type="match status" value="1"/>
</dbReference>
<feature type="domain" description="VOC" evidence="1">
    <location>
        <begin position="4"/>
        <end position="127"/>
    </location>
</feature>
<organism evidence="2 3">
    <name type="scientific">Gallintestinimicrobium propionicum</name>
    <dbReference type="NCBI Taxonomy" id="2981770"/>
    <lineage>
        <taxon>Bacteria</taxon>
        <taxon>Bacillati</taxon>
        <taxon>Bacillota</taxon>
        <taxon>Clostridia</taxon>
        <taxon>Lachnospirales</taxon>
        <taxon>Lachnospiraceae</taxon>
        <taxon>Gallintestinimicrobium</taxon>
    </lineage>
</organism>
<dbReference type="InterPro" id="IPR004360">
    <property type="entry name" value="Glyas_Fos-R_dOase_dom"/>
</dbReference>
<keyword evidence="3" id="KW-1185">Reference proteome</keyword>